<keyword evidence="3" id="KW-1185">Reference proteome</keyword>
<evidence type="ECO:0000256" key="1">
    <source>
        <dbReference type="SAM" id="SignalP"/>
    </source>
</evidence>
<keyword evidence="1" id="KW-0732">Signal</keyword>
<reference evidence="2 3" key="1">
    <citation type="submission" date="2018-04" db="EMBL/GenBank/DDBJ databases">
        <title>Novel Campyloabacter and Helicobacter Species and Strains.</title>
        <authorList>
            <person name="Mannion A.J."/>
            <person name="Shen Z."/>
            <person name="Fox J.G."/>
        </authorList>
    </citation>
    <scope>NUCLEOTIDE SEQUENCE [LARGE SCALE GENOMIC DNA]</scope>
    <source>
        <strain evidence="2 3">MIT 04-9362</strain>
    </source>
</reference>
<dbReference type="AlphaFoldDB" id="A0A3D8JC95"/>
<feature type="signal peptide" evidence="1">
    <location>
        <begin position="1"/>
        <end position="20"/>
    </location>
</feature>
<comment type="caution">
    <text evidence="2">The sequence shown here is derived from an EMBL/GenBank/DDBJ whole genome shotgun (WGS) entry which is preliminary data.</text>
</comment>
<dbReference type="PROSITE" id="PS51257">
    <property type="entry name" value="PROKAR_LIPOPROTEIN"/>
    <property type="match status" value="1"/>
</dbReference>
<gene>
    <name evidence="2" type="ORF">CQA57_01780</name>
</gene>
<dbReference type="RefSeq" id="WP_115578519.1">
    <property type="nucleotide sequence ID" value="NZ_NXLX01000002.1"/>
</dbReference>
<evidence type="ECO:0000313" key="3">
    <source>
        <dbReference type="Proteomes" id="UP000256695"/>
    </source>
</evidence>
<evidence type="ECO:0000313" key="2">
    <source>
        <dbReference type="EMBL" id="RDU74464.1"/>
    </source>
</evidence>
<dbReference type="Proteomes" id="UP000256695">
    <property type="component" value="Unassembled WGS sequence"/>
</dbReference>
<dbReference type="EMBL" id="NXLX01000002">
    <property type="protein sequence ID" value="RDU74464.1"/>
    <property type="molecule type" value="Genomic_DNA"/>
</dbReference>
<proteinExistence type="predicted"/>
<organism evidence="2 3">
    <name type="scientific">Helicobacter anseris</name>
    <dbReference type="NCBI Taxonomy" id="375926"/>
    <lineage>
        <taxon>Bacteria</taxon>
        <taxon>Pseudomonadati</taxon>
        <taxon>Campylobacterota</taxon>
        <taxon>Epsilonproteobacteria</taxon>
        <taxon>Campylobacterales</taxon>
        <taxon>Helicobacteraceae</taxon>
        <taxon>Helicobacter</taxon>
    </lineage>
</organism>
<sequence length="209" mass="24148">MKLKILFFTILLLFSGCATIFDITPNQSFNFSQGKKVLFSKKQHSEVKLELAQDTYTKNTPILFFIEAKSDDFILDISDITLHQDTKIYTPLSANAILNSGYNFKISLQNFNIPTPPITSNNYQPSFIFTPYGNIFFISKNYDDSYFKEAEFSRRIVFANYLKKTTLNAKEFLGGFIAFIPKDIHDGKIEIRIKIQKEEHIFSFNLSIN</sequence>
<feature type="chain" id="PRO_5017747279" description="Lipoprotein" evidence="1">
    <location>
        <begin position="21"/>
        <end position="209"/>
    </location>
</feature>
<dbReference type="OrthoDB" id="5322096at2"/>
<accession>A0A3D8JC95</accession>
<protein>
    <recommendedName>
        <fullName evidence="4">Lipoprotein</fullName>
    </recommendedName>
</protein>
<evidence type="ECO:0008006" key="4">
    <source>
        <dbReference type="Google" id="ProtNLM"/>
    </source>
</evidence>
<name>A0A3D8JC95_9HELI</name>